<organism evidence="5 6">
    <name type="scientific">Microbacterium oleivorans</name>
    <dbReference type="NCBI Taxonomy" id="273677"/>
    <lineage>
        <taxon>Bacteria</taxon>
        <taxon>Bacillati</taxon>
        <taxon>Actinomycetota</taxon>
        <taxon>Actinomycetes</taxon>
        <taxon>Micrococcales</taxon>
        <taxon>Microbacteriaceae</taxon>
        <taxon>Microbacterium</taxon>
    </lineage>
</organism>
<dbReference type="Pfam" id="PF00356">
    <property type="entry name" value="LacI"/>
    <property type="match status" value="1"/>
</dbReference>
<evidence type="ECO:0000256" key="1">
    <source>
        <dbReference type="ARBA" id="ARBA00023015"/>
    </source>
</evidence>
<dbReference type="CDD" id="cd01392">
    <property type="entry name" value="HTH_LacI"/>
    <property type="match status" value="1"/>
</dbReference>
<dbReference type="RefSeq" id="WP_091359143.1">
    <property type="nucleotide sequence ID" value="NZ_SMZX01000001.1"/>
</dbReference>
<feature type="domain" description="HTH lacI-type" evidence="4">
    <location>
        <begin position="2"/>
        <end position="56"/>
    </location>
</feature>
<dbReference type="STRING" id="273677.BW34_01323"/>
<evidence type="ECO:0000256" key="2">
    <source>
        <dbReference type="ARBA" id="ARBA00023125"/>
    </source>
</evidence>
<dbReference type="PROSITE" id="PS50932">
    <property type="entry name" value="HTH_LACI_2"/>
    <property type="match status" value="1"/>
</dbReference>
<dbReference type="Proteomes" id="UP000295633">
    <property type="component" value="Unassembled WGS sequence"/>
</dbReference>
<dbReference type="GO" id="GO:0000976">
    <property type="term" value="F:transcription cis-regulatory region binding"/>
    <property type="evidence" value="ECO:0007669"/>
    <property type="project" value="TreeGrafter"/>
</dbReference>
<evidence type="ECO:0000259" key="4">
    <source>
        <dbReference type="PROSITE" id="PS50932"/>
    </source>
</evidence>
<dbReference type="InterPro" id="IPR028082">
    <property type="entry name" value="Peripla_BP_I"/>
</dbReference>
<gene>
    <name evidence="5" type="ORF">E2R54_03475</name>
</gene>
<dbReference type="Gene3D" id="3.40.50.2300">
    <property type="match status" value="2"/>
</dbReference>
<dbReference type="PROSITE" id="PS00356">
    <property type="entry name" value="HTH_LACI_1"/>
    <property type="match status" value="1"/>
</dbReference>
<dbReference type="AlphaFoldDB" id="A0A4R5YLM8"/>
<keyword evidence="3" id="KW-0804">Transcription</keyword>
<evidence type="ECO:0000313" key="6">
    <source>
        <dbReference type="Proteomes" id="UP000295633"/>
    </source>
</evidence>
<dbReference type="SUPFAM" id="SSF47413">
    <property type="entry name" value="lambda repressor-like DNA-binding domains"/>
    <property type="match status" value="1"/>
</dbReference>
<dbReference type="CDD" id="cd06267">
    <property type="entry name" value="PBP1_LacI_sugar_binding-like"/>
    <property type="match status" value="1"/>
</dbReference>
<dbReference type="EMBL" id="SMZX01000001">
    <property type="protein sequence ID" value="TDL45531.1"/>
    <property type="molecule type" value="Genomic_DNA"/>
</dbReference>
<name>A0A4R5YLM8_9MICO</name>
<dbReference type="InterPro" id="IPR000843">
    <property type="entry name" value="HTH_LacI"/>
</dbReference>
<evidence type="ECO:0000313" key="5">
    <source>
        <dbReference type="EMBL" id="TDL45531.1"/>
    </source>
</evidence>
<dbReference type="PANTHER" id="PTHR30146:SF153">
    <property type="entry name" value="LACTOSE OPERON REPRESSOR"/>
    <property type="match status" value="1"/>
</dbReference>
<dbReference type="Pfam" id="PF13377">
    <property type="entry name" value="Peripla_BP_3"/>
    <property type="match status" value="1"/>
</dbReference>
<dbReference type="SMART" id="SM00354">
    <property type="entry name" value="HTH_LACI"/>
    <property type="match status" value="1"/>
</dbReference>
<reference evidence="5 6" key="1">
    <citation type="submission" date="2019-03" db="EMBL/GenBank/DDBJ databases">
        <title>Genome Sequencing and Assembly of Various Microbes Isolated from Partially Reclaimed Soil and Acid Mine Drainage (AMD) Site.</title>
        <authorList>
            <person name="Steinbock B."/>
            <person name="Bechtold R."/>
            <person name="Sevigny J.L."/>
            <person name="Thomas D."/>
            <person name="Cuthill L.R."/>
            <person name="Aveiro Johannsen E.J."/>
            <person name="Thomas K."/>
            <person name="Ghosh A."/>
        </authorList>
    </citation>
    <scope>NUCLEOTIDE SEQUENCE [LARGE SCALE GENOMIC DNA]</scope>
    <source>
        <strain evidence="5 6">F-B2</strain>
    </source>
</reference>
<dbReference type="Gene3D" id="1.10.260.40">
    <property type="entry name" value="lambda repressor-like DNA-binding domains"/>
    <property type="match status" value="1"/>
</dbReference>
<dbReference type="InterPro" id="IPR010982">
    <property type="entry name" value="Lambda_DNA-bd_dom_sf"/>
</dbReference>
<dbReference type="PANTHER" id="PTHR30146">
    <property type="entry name" value="LACI-RELATED TRANSCRIPTIONAL REPRESSOR"/>
    <property type="match status" value="1"/>
</dbReference>
<keyword evidence="1" id="KW-0805">Transcription regulation</keyword>
<dbReference type="InterPro" id="IPR046335">
    <property type="entry name" value="LacI/GalR-like_sensor"/>
</dbReference>
<dbReference type="SUPFAM" id="SSF53822">
    <property type="entry name" value="Periplasmic binding protein-like I"/>
    <property type="match status" value="1"/>
</dbReference>
<proteinExistence type="predicted"/>
<dbReference type="GO" id="GO:0003700">
    <property type="term" value="F:DNA-binding transcription factor activity"/>
    <property type="evidence" value="ECO:0007669"/>
    <property type="project" value="TreeGrafter"/>
</dbReference>
<evidence type="ECO:0000256" key="3">
    <source>
        <dbReference type="ARBA" id="ARBA00023163"/>
    </source>
</evidence>
<protein>
    <submittedName>
        <fullName evidence="5">LacI family transcriptional regulator</fullName>
    </submittedName>
</protein>
<accession>A0A4R5YLM8</accession>
<comment type="caution">
    <text evidence="5">The sequence shown here is derived from an EMBL/GenBank/DDBJ whole genome shotgun (WGS) entry which is preliminary data.</text>
</comment>
<keyword evidence="2" id="KW-0238">DNA-binding</keyword>
<sequence length="330" mass="34211">MTTIADVAQAAGVSISTVSYVMSGKRTISQETRDRVEQAMADLSYSPQASARSLASRSTSILGLQAPIRAGVDVHVVMQVVAGALKEARLHHHDILLLTSDDAAGVERAARAGMVDGVLILDVETSDPRVGSLADLSIPSVLIGLPDAADQLICVDFDFEAAGRLAAERLAERGHRTVTLLGAPPQVQARHTSYSDRLTRGFLARSREVGLTATVLPCPAGPGATEVVDAVLAESPETTALFVHNEAALPFVAARLMGSASAGLVEIVALSPAELALHVPGVSDVIDLPAEELGAAGARTLLAAIRGERPLGPELLAPRFALAPTEPATV</sequence>